<evidence type="ECO:0000256" key="7">
    <source>
        <dbReference type="ARBA" id="ARBA00023136"/>
    </source>
</evidence>
<evidence type="ECO:0000313" key="14">
    <source>
        <dbReference type="EMBL" id="EHL04589.1"/>
    </source>
</evidence>
<evidence type="ECO:0000256" key="9">
    <source>
        <dbReference type="PIRNR" id="PIRNR004862"/>
    </source>
</evidence>
<dbReference type="InterPro" id="IPR013556">
    <property type="entry name" value="Flag_M-ring_C"/>
</dbReference>
<dbReference type="InterPro" id="IPR045851">
    <property type="entry name" value="AMP-bd_C_sf"/>
</dbReference>
<dbReference type="PIRSF" id="PIRSF004862">
    <property type="entry name" value="FliF"/>
    <property type="match status" value="1"/>
</dbReference>
<dbReference type="PATRIC" id="fig|537010.4.peg.4355"/>
<evidence type="ECO:0000256" key="8">
    <source>
        <dbReference type="ARBA" id="ARBA00023143"/>
    </source>
</evidence>
<dbReference type="PANTHER" id="PTHR30046:SF0">
    <property type="entry name" value="FLAGELLAR M-RING PROTEIN"/>
    <property type="match status" value="1"/>
</dbReference>
<keyword evidence="8 9" id="KW-0975">Bacterial flagellum</keyword>
<comment type="subcellular location">
    <subcellularLocation>
        <location evidence="1 9">Bacterial flagellum basal body</location>
    </subcellularLocation>
    <subcellularLocation>
        <location evidence="2">Cell membrane</location>
        <topology evidence="2">Multi-pass membrane protein</topology>
    </subcellularLocation>
</comment>
<comment type="caution">
    <text evidence="14">The sequence shown here is derived from an EMBL/GenBank/DDBJ whole genome shotgun (WGS) entry which is preliminary data.</text>
</comment>
<evidence type="ECO:0000256" key="11">
    <source>
        <dbReference type="SAM" id="Phobius"/>
    </source>
</evidence>
<keyword evidence="14" id="KW-0966">Cell projection</keyword>
<accession>G9XUL7</accession>
<evidence type="ECO:0000256" key="6">
    <source>
        <dbReference type="ARBA" id="ARBA00022989"/>
    </source>
</evidence>
<dbReference type="PRINTS" id="PR01009">
    <property type="entry name" value="FLGMRINGFLIF"/>
</dbReference>
<reference evidence="14 15" key="1">
    <citation type="submission" date="2011-08" db="EMBL/GenBank/DDBJ databases">
        <authorList>
            <person name="Weinstock G."/>
            <person name="Sodergren E."/>
            <person name="Clifton S."/>
            <person name="Fulton L."/>
            <person name="Fulton B."/>
            <person name="Courtney L."/>
            <person name="Fronick C."/>
            <person name="Harrison M."/>
            <person name="Strong C."/>
            <person name="Farmer C."/>
            <person name="Delahaunty K."/>
            <person name="Markovic C."/>
            <person name="Hall O."/>
            <person name="Minx P."/>
            <person name="Tomlinson C."/>
            <person name="Mitreva M."/>
            <person name="Hou S."/>
            <person name="Chen J."/>
            <person name="Wollam A."/>
            <person name="Pepin K.H."/>
            <person name="Johnson M."/>
            <person name="Bhonagiri V."/>
            <person name="Zhang X."/>
            <person name="Suruliraj S."/>
            <person name="Warren W."/>
            <person name="Chinwalla A."/>
            <person name="Mardis E.R."/>
            <person name="Wilson R.K."/>
        </authorList>
    </citation>
    <scope>NUCLEOTIDE SEQUENCE [LARGE SCALE GENOMIC DNA]</scope>
    <source>
        <strain evidence="14 15">DP7</strain>
    </source>
</reference>
<evidence type="ECO:0000256" key="5">
    <source>
        <dbReference type="ARBA" id="ARBA00022692"/>
    </source>
</evidence>
<feature type="domain" description="Flagellar M-ring C-terminal" evidence="13">
    <location>
        <begin position="263"/>
        <end position="414"/>
    </location>
</feature>
<dbReference type="EMBL" id="AFZX01000131">
    <property type="protein sequence ID" value="EHL04589.1"/>
    <property type="molecule type" value="Genomic_DNA"/>
</dbReference>
<keyword evidence="5 11" id="KW-0812">Transmembrane</keyword>
<dbReference type="GO" id="GO:0009431">
    <property type="term" value="C:bacterial-type flagellum basal body, MS ring"/>
    <property type="evidence" value="ECO:0007669"/>
    <property type="project" value="InterPro"/>
</dbReference>
<evidence type="ECO:0000259" key="13">
    <source>
        <dbReference type="Pfam" id="PF08345"/>
    </source>
</evidence>
<keyword evidence="4" id="KW-1003">Cell membrane</keyword>
<evidence type="ECO:0000256" key="3">
    <source>
        <dbReference type="ARBA" id="ARBA00007971"/>
    </source>
</evidence>
<dbReference type="HOGENOM" id="CLU_028108_2_0_9"/>
<dbReference type="PANTHER" id="PTHR30046">
    <property type="entry name" value="FLAGELLAR M-RING PROTEIN"/>
    <property type="match status" value="1"/>
</dbReference>
<evidence type="ECO:0000256" key="2">
    <source>
        <dbReference type="ARBA" id="ARBA00004651"/>
    </source>
</evidence>
<dbReference type="NCBIfam" id="TIGR00206">
    <property type="entry name" value="fliF"/>
    <property type="match status" value="1"/>
</dbReference>
<evidence type="ECO:0000256" key="4">
    <source>
        <dbReference type="ARBA" id="ARBA00022475"/>
    </source>
</evidence>
<keyword evidence="14" id="KW-0282">Flagellum</keyword>
<evidence type="ECO:0000313" key="15">
    <source>
        <dbReference type="Proteomes" id="UP000004416"/>
    </source>
</evidence>
<feature type="transmembrane region" description="Helical" evidence="11">
    <location>
        <begin position="438"/>
        <end position="456"/>
    </location>
</feature>
<protein>
    <recommendedName>
        <fullName evidence="9">Flagellar M-ring protein</fullName>
    </recommendedName>
</protein>
<dbReference type="GO" id="GO:0005886">
    <property type="term" value="C:plasma membrane"/>
    <property type="evidence" value="ECO:0007669"/>
    <property type="project" value="UniProtKB-SubCell"/>
</dbReference>
<comment type="function">
    <text evidence="9">The M ring may be actively involved in energy transduction.</text>
</comment>
<organism evidence="14 15">
    <name type="scientific">Desulfitobacterium hafniense DP7</name>
    <dbReference type="NCBI Taxonomy" id="537010"/>
    <lineage>
        <taxon>Bacteria</taxon>
        <taxon>Bacillati</taxon>
        <taxon>Bacillota</taxon>
        <taxon>Clostridia</taxon>
        <taxon>Eubacteriales</taxon>
        <taxon>Desulfitobacteriaceae</taxon>
        <taxon>Desulfitobacterium</taxon>
    </lineage>
</organism>
<dbReference type="Pfam" id="PF08345">
    <property type="entry name" value="YscJ_FliF_C"/>
    <property type="match status" value="1"/>
</dbReference>
<dbReference type="InterPro" id="IPR006182">
    <property type="entry name" value="FliF_N_dom"/>
</dbReference>
<gene>
    <name evidence="14" type="ORF">HMPREF0322_04676</name>
</gene>
<dbReference type="Gene3D" id="3.30.300.30">
    <property type="match status" value="1"/>
</dbReference>
<dbReference type="GO" id="GO:0071973">
    <property type="term" value="P:bacterial-type flagellum-dependent cell motility"/>
    <property type="evidence" value="ECO:0007669"/>
    <property type="project" value="InterPro"/>
</dbReference>
<evidence type="ECO:0000256" key="1">
    <source>
        <dbReference type="ARBA" id="ARBA00004117"/>
    </source>
</evidence>
<feature type="region of interest" description="Disordered" evidence="10">
    <location>
        <begin position="291"/>
        <end position="321"/>
    </location>
</feature>
<dbReference type="GO" id="GO:0003774">
    <property type="term" value="F:cytoskeletal motor activity"/>
    <property type="evidence" value="ECO:0007669"/>
    <property type="project" value="InterPro"/>
</dbReference>
<feature type="transmembrane region" description="Helical" evidence="11">
    <location>
        <begin position="32"/>
        <end position="52"/>
    </location>
</feature>
<dbReference type="InterPro" id="IPR000067">
    <property type="entry name" value="FlgMring_FliF"/>
</dbReference>
<dbReference type="Proteomes" id="UP000004416">
    <property type="component" value="Unassembled WGS sequence"/>
</dbReference>
<keyword evidence="6 11" id="KW-1133">Transmembrane helix</keyword>
<dbReference type="InterPro" id="IPR043427">
    <property type="entry name" value="YscJ/FliF"/>
</dbReference>
<feature type="domain" description="Flagellar M-ring N-terminal" evidence="12">
    <location>
        <begin position="53"/>
        <end position="228"/>
    </location>
</feature>
<proteinExistence type="inferred from homology"/>
<dbReference type="Pfam" id="PF01514">
    <property type="entry name" value="YscJ_FliF"/>
    <property type="match status" value="1"/>
</dbReference>
<name>G9XUL7_DESHA</name>
<feature type="compositionally biased region" description="Low complexity" evidence="10">
    <location>
        <begin position="300"/>
        <end position="314"/>
    </location>
</feature>
<evidence type="ECO:0000259" key="12">
    <source>
        <dbReference type="Pfam" id="PF01514"/>
    </source>
</evidence>
<evidence type="ECO:0000256" key="10">
    <source>
        <dbReference type="SAM" id="MobiDB-lite"/>
    </source>
</evidence>
<comment type="similarity">
    <text evidence="3 9">Belongs to the FliF family.</text>
</comment>
<dbReference type="AlphaFoldDB" id="G9XUL7"/>
<keyword evidence="14" id="KW-0969">Cilium</keyword>
<keyword evidence="7 11" id="KW-0472">Membrane</keyword>
<sequence length="544" mass="59377">MRKGGAILNFSWAEIKQSILGFWGKLSRPQKIITVAAPLAVAIALISLLYWASNPSYVAIFTELTDIQAGEITSELDELKVKYKLGSNGSAILVPEKEAAGVRLKLANSGLPKGSEFSWSESLNKTRVGETESDRRLRYNLGLQTELEATLKTLSNVKDARVHLNIPEETLFIEQQEATTAAVTLTLKEGSSITEDQIRGIANLLAASVKGLKLEDVTILDSNGNTLSDVLNEDNQPGKMTATQIQLKQLTEENTRKSVQSMLDKAFGAGKTIVRTNATLNFDQVTTDTVTHGPGSVLSESHTTENTTNTSPGGTAPGVDTNVPGYLAPDGTWITSSSEKTSDTLNHQVDTTQEQRIKSPGDIARLSVSVLLDADSISADQIDDQIEKIEAIVASAAGIDRERGDEIQVAALPFDKTGALEQEQALAEAARKERLRTYIEWGVGALLALVFLFVLFRMRSKRKQDAESLELGQALQPVPLAATEELLLAQQEAEREAELKLAQQKQKSAEEIQRQKIKESVDIYVQNNPDEVARLVKTWLAEEK</sequence>